<proteinExistence type="predicted"/>
<dbReference type="PANTHER" id="PTHR31170:SF18">
    <property type="entry name" value="(WILD MALAYSIAN BANANA) HYPOTHETICAL PROTEIN"/>
    <property type="match status" value="1"/>
</dbReference>
<evidence type="ECO:0000313" key="3">
    <source>
        <dbReference type="EMBL" id="KAG8089943.1"/>
    </source>
</evidence>
<evidence type="ECO:0000256" key="2">
    <source>
        <dbReference type="SAM" id="Phobius"/>
    </source>
</evidence>
<dbReference type="InterPro" id="IPR004158">
    <property type="entry name" value="DUF247_pln"/>
</dbReference>
<feature type="transmembrane region" description="Helical" evidence="2">
    <location>
        <begin position="375"/>
        <end position="396"/>
    </location>
</feature>
<evidence type="ECO:0000313" key="4">
    <source>
        <dbReference type="Proteomes" id="UP000729402"/>
    </source>
</evidence>
<keyword evidence="2" id="KW-1133">Transmembrane helix</keyword>
<accession>A0A8J5WJD9</accession>
<comment type="caution">
    <text evidence="3">The sequence shown here is derived from an EMBL/GenBank/DDBJ whole genome shotgun (WGS) entry which is preliminary data.</text>
</comment>
<name>A0A8J5WJD9_ZIZPA</name>
<dbReference type="Pfam" id="PF03140">
    <property type="entry name" value="DUF247"/>
    <property type="match status" value="2"/>
</dbReference>
<sequence>MQAPRVPVPATGSSCEPSVPPAIGSSDSSWVVEMENMINSTEKPQQRARHSIYRVPEYIKDRTKRDAYRPKLVSLGPFHHGDPVLLPMEAHKRRAVVQLVKRSGKPLREFIAAVEKIYDQLHEAYENLDKAWHPKRFVELMVIDGCFFLEVMRMFSLRGKVEKDYGSDDPIFSEHGYLYLKDNIISDVLLIENQLPSLLLQNLMFLTVDPKTFQVNNQVHTFLDDILTPASPINNHLGLHPLDILHKSVCGERGYYRKSTLESEMHPASVLHEAGIHFKLHPGAGNDVTAFVYFLDILIDTPKDVTLLRSKGIIENGFGSDEEVANLINKTLSKGAVKSPNSNINNVLEDMTMHCKKMWNKWRATFIHTYFINPWVFSSLIAAFILLFATVTQTIYTGTSFYQKK</sequence>
<keyword evidence="4" id="KW-1185">Reference proteome</keyword>
<dbReference type="AlphaFoldDB" id="A0A8J5WJD9"/>
<feature type="region of interest" description="Disordered" evidence="1">
    <location>
        <begin position="1"/>
        <end position="26"/>
    </location>
</feature>
<dbReference type="PANTHER" id="PTHR31170">
    <property type="entry name" value="BNAC04G53230D PROTEIN"/>
    <property type="match status" value="1"/>
</dbReference>
<keyword evidence="2" id="KW-0812">Transmembrane</keyword>
<dbReference type="Proteomes" id="UP000729402">
    <property type="component" value="Unassembled WGS sequence"/>
</dbReference>
<keyword evidence="2" id="KW-0472">Membrane</keyword>
<evidence type="ECO:0000256" key="1">
    <source>
        <dbReference type="SAM" id="MobiDB-lite"/>
    </source>
</evidence>
<protein>
    <submittedName>
        <fullName evidence="3">Uncharacterized protein</fullName>
    </submittedName>
</protein>
<reference evidence="3" key="1">
    <citation type="journal article" date="2021" name="bioRxiv">
        <title>Whole Genome Assembly and Annotation of Northern Wild Rice, Zizania palustris L., Supports a Whole Genome Duplication in the Zizania Genus.</title>
        <authorList>
            <person name="Haas M."/>
            <person name="Kono T."/>
            <person name="Macchietto M."/>
            <person name="Millas R."/>
            <person name="McGilp L."/>
            <person name="Shao M."/>
            <person name="Duquette J."/>
            <person name="Hirsch C.N."/>
            <person name="Kimball J."/>
        </authorList>
    </citation>
    <scope>NUCLEOTIDE SEQUENCE</scope>
    <source>
        <tissue evidence="3">Fresh leaf tissue</tissue>
    </source>
</reference>
<organism evidence="3 4">
    <name type="scientific">Zizania palustris</name>
    <name type="common">Northern wild rice</name>
    <dbReference type="NCBI Taxonomy" id="103762"/>
    <lineage>
        <taxon>Eukaryota</taxon>
        <taxon>Viridiplantae</taxon>
        <taxon>Streptophyta</taxon>
        <taxon>Embryophyta</taxon>
        <taxon>Tracheophyta</taxon>
        <taxon>Spermatophyta</taxon>
        <taxon>Magnoliopsida</taxon>
        <taxon>Liliopsida</taxon>
        <taxon>Poales</taxon>
        <taxon>Poaceae</taxon>
        <taxon>BOP clade</taxon>
        <taxon>Oryzoideae</taxon>
        <taxon>Oryzeae</taxon>
        <taxon>Zizaniinae</taxon>
        <taxon>Zizania</taxon>
    </lineage>
</organism>
<gene>
    <name evidence="3" type="ORF">GUJ93_ZPchr0011g27152</name>
</gene>
<dbReference type="OrthoDB" id="591587at2759"/>
<reference evidence="3" key="2">
    <citation type="submission" date="2021-02" db="EMBL/GenBank/DDBJ databases">
        <authorList>
            <person name="Kimball J.A."/>
            <person name="Haas M.W."/>
            <person name="Macchietto M."/>
            <person name="Kono T."/>
            <person name="Duquette J."/>
            <person name="Shao M."/>
        </authorList>
    </citation>
    <scope>NUCLEOTIDE SEQUENCE</scope>
    <source>
        <tissue evidence="3">Fresh leaf tissue</tissue>
    </source>
</reference>
<dbReference type="EMBL" id="JAAALK010000081">
    <property type="protein sequence ID" value="KAG8089943.1"/>
    <property type="molecule type" value="Genomic_DNA"/>
</dbReference>